<dbReference type="OrthoDB" id="7584484at2"/>
<keyword evidence="3" id="KW-1185">Reference proteome</keyword>
<accession>A0A4U1L8A2</accession>
<comment type="caution">
    <text evidence="2">The sequence shown here is derived from an EMBL/GenBank/DDBJ whole genome shotgun (WGS) entry which is preliminary data.</text>
</comment>
<feature type="transmembrane region" description="Helical" evidence="1">
    <location>
        <begin position="62"/>
        <end position="80"/>
    </location>
</feature>
<keyword evidence="1" id="KW-0812">Transmembrane</keyword>
<keyword evidence="1" id="KW-0472">Membrane</keyword>
<evidence type="ECO:0000313" key="2">
    <source>
        <dbReference type="EMBL" id="TKD53191.1"/>
    </source>
</evidence>
<dbReference type="RefSeq" id="WP_136941611.1">
    <property type="nucleotide sequence ID" value="NZ_SWKR01000001.1"/>
</dbReference>
<keyword evidence="1" id="KW-1133">Transmembrane helix</keyword>
<dbReference type="EMBL" id="SWKR01000001">
    <property type="protein sequence ID" value="TKD53191.1"/>
    <property type="molecule type" value="Genomic_DNA"/>
</dbReference>
<protein>
    <submittedName>
        <fullName evidence="2">Uncharacterized protein</fullName>
    </submittedName>
</protein>
<reference evidence="2 3" key="1">
    <citation type="submission" date="2019-04" db="EMBL/GenBank/DDBJ databases">
        <authorList>
            <person name="Yang Y."/>
            <person name="Wei D."/>
        </authorList>
    </citation>
    <scope>NUCLEOTIDE SEQUENCE [LARGE SCALE GENOMIC DNA]</scope>
    <source>
        <strain evidence="2 3">L-1-4w-11</strain>
    </source>
</reference>
<evidence type="ECO:0000256" key="1">
    <source>
        <dbReference type="SAM" id="Phobius"/>
    </source>
</evidence>
<dbReference type="AlphaFoldDB" id="A0A4U1L8A2"/>
<sequence length="148" mass="15445">MPASDPRRIRWRGALDRAEHRVRFALGGIAIGVVAGLAIIAACNSIWALANGMGLGALWDDTSPAQAALAGAPYAMLGIVGIRTPRAWQVAAVLTAAFWGYYLYAILRPYDGVGANIGLGILMLASPVIIVAAALLTAAIDRVRQPPA</sequence>
<gene>
    <name evidence="2" type="ORF">FBR43_02355</name>
</gene>
<dbReference type="Proteomes" id="UP000309138">
    <property type="component" value="Unassembled WGS sequence"/>
</dbReference>
<feature type="transmembrane region" description="Helical" evidence="1">
    <location>
        <begin position="21"/>
        <end position="50"/>
    </location>
</feature>
<feature type="transmembrane region" description="Helical" evidence="1">
    <location>
        <begin position="119"/>
        <end position="140"/>
    </location>
</feature>
<name>A0A4U1L8A2_9SPHN</name>
<proteinExistence type="predicted"/>
<organism evidence="2 3">
    <name type="scientific">Sphingomonas baiyangensis</name>
    <dbReference type="NCBI Taxonomy" id="2572576"/>
    <lineage>
        <taxon>Bacteria</taxon>
        <taxon>Pseudomonadati</taxon>
        <taxon>Pseudomonadota</taxon>
        <taxon>Alphaproteobacteria</taxon>
        <taxon>Sphingomonadales</taxon>
        <taxon>Sphingomonadaceae</taxon>
        <taxon>Sphingomonas</taxon>
    </lineage>
</organism>
<evidence type="ECO:0000313" key="3">
    <source>
        <dbReference type="Proteomes" id="UP000309138"/>
    </source>
</evidence>
<feature type="transmembrane region" description="Helical" evidence="1">
    <location>
        <begin position="87"/>
        <end position="107"/>
    </location>
</feature>